<protein>
    <submittedName>
        <fullName evidence="3">Putative mitochondrial calpain-like cysteine peptidase</fullName>
    </submittedName>
</protein>
<gene>
    <name evidence="3" type="ORF">ABB37_08556</name>
</gene>
<feature type="compositionally biased region" description="Polar residues" evidence="1">
    <location>
        <begin position="1"/>
        <end position="10"/>
    </location>
</feature>
<dbReference type="InterPro" id="IPR015232">
    <property type="entry name" value="DUF1935"/>
</dbReference>
<dbReference type="PANTHER" id="PTHR47047">
    <property type="entry name" value="PUTATIVE-RELATED-RELATED"/>
    <property type="match status" value="1"/>
</dbReference>
<feature type="region of interest" description="Disordered" evidence="1">
    <location>
        <begin position="282"/>
        <end position="302"/>
    </location>
</feature>
<feature type="compositionally biased region" description="Polar residues" evidence="1">
    <location>
        <begin position="160"/>
        <end position="175"/>
    </location>
</feature>
<organism evidence="3 4">
    <name type="scientific">Leptomonas pyrrhocoris</name>
    <name type="common">Firebug parasite</name>
    <dbReference type="NCBI Taxonomy" id="157538"/>
    <lineage>
        <taxon>Eukaryota</taxon>
        <taxon>Discoba</taxon>
        <taxon>Euglenozoa</taxon>
        <taxon>Kinetoplastea</taxon>
        <taxon>Metakinetoplastina</taxon>
        <taxon>Trypanosomatida</taxon>
        <taxon>Trypanosomatidae</taxon>
        <taxon>Leishmaniinae</taxon>
        <taxon>Leptomonas</taxon>
    </lineage>
</organism>
<dbReference type="RefSeq" id="XP_015653690.1">
    <property type="nucleotide sequence ID" value="XM_015807608.1"/>
</dbReference>
<evidence type="ECO:0000259" key="2">
    <source>
        <dbReference type="Pfam" id="PF09149"/>
    </source>
</evidence>
<dbReference type="Gene3D" id="2.60.40.1180">
    <property type="entry name" value="Golgi alpha-mannosidase II"/>
    <property type="match status" value="1"/>
</dbReference>
<dbReference type="InterPro" id="IPR013780">
    <property type="entry name" value="Glyco_hydro_b"/>
</dbReference>
<dbReference type="SUPFAM" id="SSF101601">
    <property type="entry name" value="Smp-1-like"/>
    <property type="match status" value="1"/>
</dbReference>
<feature type="compositionally biased region" description="Basic and acidic residues" evidence="1">
    <location>
        <begin position="66"/>
        <end position="78"/>
    </location>
</feature>
<feature type="compositionally biased region" description="Basic and acidic residues" evidence="1">
    <location>
        <begin position="28"/>
        <end position="37"/>
    </location>
</feature>
<feature type="compositionally biased region" description="Low complexity" evidence="1">
    <location>
        <begin position="113"/>
        <end position="123"/>
    </location>
</feature>
<feature type="domain" description="DUF1935" evidence="2">
    <location>
        <begin position="183"/>
        <end position="283"/>
    </location>
</feature>
<accession>A0A0N0VDD3</accession>
<proteinExistence type="predicted"/>
<reference evidence="3 4" key="1">
    <citation type="submission" date="2015-07" db="EMBL/GenBank/DDBJ databases">
        <title>High-quality genome of monoxenous trypanosomatid Leptomonas pyrrhocoris.</title>
        <authorList>
            <person name="Flegontov P."/>
            <person name="Butenko A."/>
            <person name="Firsov S."/>
            <person name="Vlcek C."/>
            <person name="Logacheva M.D."/>
            <person name="Field M."/>
            <person name="Filatov D."/>
            <person name="Flegontova O."/>
            <person name="Gerasimov E."/>
            <person name="Jackson A.P."/>
            <person name="Kelly S."/>
            <person name="Opperdoes F."/>
            <person name="O'Reilly A."/>
            <person name="Votypka J."/>
            <person name="Yurchenko V."/>
            <person name="Lukes J."/>
        </authorList>
    </citation>
    <scope>NUCLEOTIDE SEQUENCE [LARGE SCALE GENOMIC DNA]</scope>
    <source>
        <strain evidence="3">H10</strain>
    </source>
</reference>
<dbReference type="AlphaFoldDB" id="A0A0N0VDD3"/>
<dbReference type="Pfam" id="PF09149">
    <property type="entry name" value="DUF1935"/>
    <property type="match status" value="1"/>
</dbReference>
<keyword evidence="4" id="KW-1185">Reference proteome</keyword>
<dbReference type="Proteomes" id="UP000037923">
    <property type="component" value="Unassembled WGS sequence"/>
</dbReference>
<dbReference type="InterPro" id="IPR036310">
    <property type="entry name" value="Smp-1-like_sf"/>
</dbReference>
<name>A0A0N0VDD3_LEPPY</name>
<feature type="compositionally biased region" description="Basic and acidic residues" evidence="1">
    <location>
        <begin position="293"/>
        <end position="302"/>
    </location>
</feature>
<dbReference type="GeneID" id="26908840"/>
<dbReference type="OrthoDB" id="262886at2759"/>
<feature type="compositionally biased region" description="Acidic residues" evidence="1">
    <location>
        <begin position="136"/>
        <end position="146"/>
    </location>
</feature>
<comment type="caution">
    <text evidence="3">The sequence shown here is derived from an EMBL/GenBank/DDBJ whole genome shotgun (WGS) entry which is preliminary data.</text>
</comment>
<evidence type="ECO:0000313" key="3">
    <source>
        <dbReference type="EMBL" id="KPA75251.1"/>
    </source>
</evidence>
<feature type="region of interest" description="Disordered" evidence="1">
    <location>
        <begin position="1"/>
        <end position="180"/>
    </location>
</feature>
<evidence type="ECO:0000256" key="1">
    <source>
        <dbReference type="SAM" id="MobiDB-lite"/>
    </source>
</evidence>
<dbReference type="PANTHER" id="PTHR47047:SF8">
    <property type="entry name" value="CYSTEINE PEPTIDASE, PUTATIVE-RELATED"/>
    <property type="match status" value="1"/>
</dbReference>
<dbReference type="OMA" id="DILSCER"/>
<sequence>MGCKNSTTKSANDRKAAPAANAQKPAKKPAEKRRDDASAADASHITVDPTPAAVTSTTPTPPGPDAVKEDEKRKEEKPNAPAAEEEAEKKPEEEEETPAAAAHPESRQEEKAAAASAPTAAAAVKPLDQVATAPAEEAEEGEEDAPSNEPRSRPAASPIHQESQTQRVRDPNSTYDGPGPASMFPIDNIYRCFDEEKGLLFRLVNKKRHLWAFYNDTTEYLMRVSVTFGPESSVTPLDDTEATIVNAETGECTLVLEVPPGATKQFMRGEYNGFTTCYDATPLDNFEETPGAPREEPVAQQR</sequence>
<dbReference type="VEuPathDB" id="TriTrypDB:LpyrH10_25_0540"/>
<dbReference type="EMBL" id="LGTL01000025">
    <property type="protein sequence ID" value="KPA75251.1"/>
    <property type="molecule type" value="Genomic_DNA"/>
</dbReference>
<evidence type="ECO:0000313" key="4">
    <source>
        <dbReference type="Proteomes" id="UP000037923"/>
    </source>
</evidence>
<feature type="compositionally biased region" description="Low complexity" evidence="1">
    <location>
        <begin position="39"/>
        <end position="58"/>
    </location>
</feature>